<organism evidence="2">
    <name type="scientific">Lygus hesperus</name>
    <name type="common">Western plant bug</name>
    <dbReference type="NCBI Taxonomy" id="30085"/>
    <lineage>
        <taxon>Eukaryota</taxon>
        <taxon>Metazoa</taxon>
        <taxon>Ecdysozoa</taxon>
        <taxon>Arthropoda</taxon>
        <taxon>Hexapoda</taxon>
        <taxon>Insecta</taxon>
        <taxon>Pterygota</taxon>
        <taxon>Neoptera</taxon>
        <taxon>Paraneoptera</taxon>
        <taxon>Hemiptera</taxon>
        <taxon>Heteroptera</taxon>
        <taxon>Panheteroptera</taxon>
        <taxon>Cimicomorpha</taxon>
        <taxon>Miridae</taxon>
        <taxon>Mirini</taxon>
        <taxon>Lygus</taxon>
    </lineage>
</organism>
<reference evidence="3" key="3">
    <citation type="journal article" date="2016" name="Gigascience">
        <title>De novo construction of an expanded transcriptome assembly for the western tarnished plant bug, Lygus hesperus.</title>
        <authorList>
            <person name="Tassone E.E."/>
            <person name="Geib S.M."/>
            <person name="Hall B."/>
            <person name="Fabrick J.A."/>
            <person name="Brent C.S."/>
            <person name="Hull J.J."/>
        </authorList>
    </citation>
    <scope>NUCLEOTIDE SEQUENCE</scope>
</reference>
<accession>A0A0A9Z3D1</accession>
<feature type="region of interest" description="Disordered" evidence="1">
    <location>
        <begin position="1"/>
        <end position="35"/>
    </location>
</feature>
<evidence type="ECO:0000256" key="1">
    <source>
        <dbReference type="SAM" id="MobiDB-lite"/>
    </source>
</evidence>
<reference evidence="2" key="2">
    <citation type="submission" date="2014-07" db="EMBL/GenBank/DDBJ databases">
        <authorList>
            <person name="Hull J."/>
        </authorList>
    </citation>
    <scope>NUCLEOTIDE SEQUENCE</scope>
</reference>
<dbReference type="AlphaFoldDB" id="A0A0A9Z3D1"/>
<dbReference type="EMBL" id="GBHO01003842">
    <property type="protein sequence ID" value="JAG39762.1"/>
    <property type="molecule type" value="Transcribed_RNA"/>
</dbReference>
<dbReference type="EMBL" id="GDHC01010032">
    <property type="protein sequence ID" value="JAQ08597.1"/>
    <property type="molecule type" value="Transcribed_RNA"/>
</dbReference>
<evidence type="ECO:0000313" key="2">
    <source>
        <dbReference type="EMBL" id="JAG39762.1"/>
    </source>
</evidence>
<name>A0A0A9Z3D1_LYGHE</name>
<reference evidence="2" key="1">
    <citation type="journal article" date="2014" name="PLoS ONE">
        <title>Transcriptome-Based Identification of ABC Transporters in the Western Tarnished Plant Bug Lygus hesperus.</title>
        <authorList>
            <person name="Hull J.J."/>
            <person name="Chaney K."/>
            <person name="Geib S.M."/>
            <person name="Fabrick J.A."/>
            <person name="Brent C.S."/>
            <person name="Walsh D."/>
            <person name="Lavine L.C."/>
        </authorList>
    </citation>
    <scope>NUCLEOTIDE SEQUENCE</scope>
</reference>
<proteinExistence type="predicted"/>
<gene>
    <name evidence="2" type="ORF">CM83_45598</name>
    <name evidence="3" type="ORF">g.62919</name>
</gene>
<feature type="compositionally biased region" description="Pro residues" evidence="1">
    <location>
        <begin position="23"/>
        <end position="34"/>
    </location>
</feature>
<sequence>MTSTYETVARDDMDQSVQNAVGIPPPIPRRPPQPGQLIHHDNVLKSTGLPIIHTSELSPEKTLNPPSIPNETSTNPYDDADVSTGIVSRNTKNFDTLQDDTVTQQDTTAEVYSDENVYVSE</sequence>
<evidence type="ECO:0000313" key="3">
    <source>
        <dbReference type="EMBL" id="JAQ08597.1"/>
    </source>
</evidence>
<feature type="region of interest" description="Disordered" evidence="1">
    <location>
        <begin position="55"/>
        <end position="84"/>
    </location>
</feature>
<protein>
    <submittedName>
        <fullName evidence="2">Uncharacterized protein</fullName>
    </submittedName>
</protein>